<feature type="transmembrane region" description="Helical" evidence="8">
    <location>
        <begin position="680"/>
        <end position="701"/>
    </location>
</feature>
<feature type="domain" description="SSD" evidence="9">
    <location>
        <begin position="241"/>
        <end position="374"/>
    </location>
</feature>
<reference evidence="10" key="1">
    <citation type="submission" date="2022-03" db="EMBL/GenBank/DDBJ databases">
        <authorList>
            <person name="Santos J.D.N."/>
            <person name="Kallscheuer N."/>
            <person name="Jogler C."/>
            <person name="Lage O.M."/>
        </authorList>
    </citation>
    <scope>NUCLEOTIDE SEQUENCE</scope>
    <source>
        <strain evidence="10">M600PL45_2</strain>
    </source>
</reference>
<feature type="region of interest" description="Disordered" evidence="7">
    <location>
        <begin position="54"/>
        <end position="89"/>
    </location>
</feature>
<proteinExistence type="inferred from homology"/>
<dbReference type="InterPro" id="IPR000731">
    <property type="entry name" value="SSD"/>
</dbReference>
<evidence type="ECO:0000259" key="9">
    <source>
        <dbReference type="PROSITE" id="PS50156"/>
    </source>
</evidence>
<feature type="transmembrane region" description="Helical" evidence="8">
    <location>
        <begin position="323"/>
        <end position="345"/>
    </location>
</feature>
<evidence type="ECO:0000313" key="10">
    <source>
        <dbReference type="EMBL" id="MCH6162776.1"/>
    </source>
</evidence>
<feature type="transmembrane region" description="Helical" evidence="8">
    <location>
        <begin position="225"/>
        <end position="242"/>
    </location>
</feature>
<dbReference type="PANTHER" id="PTHR33406:SF11">
    <property type="entry name" value="MEMBRANE PROTEIN SCO6666-RELATED"/>
    <property type="match status" value="1"/>
</dbReference>
<accession>A0ABS9T2M4</accession>
<feature type="transmembrane region" description="Helical" evidence="8">
    <location>
        <begin position="609"/>
        <end position="628"/>
    </location>
</feature>
<protein>
    <submittedName>
        <fullName evidence="10">MMPL family transporter</fullName>
    </submittedName>
</protein>
<feature type="transmembrane region" description="Helical" evidence="8">
    <location>
        <begin position="275"/>
        <end position="297"/>
    </location>
</feature>
<feature type="compositionally biased region" description="Basic and acidic residues" evidence="7">
    <location>
        <begin position="386"/>
        <end position="418"/>
    </location>
</feature>
<gene>
    <name evidence="10" type="ORF">MMA15_21005</name>
</gene>
<keyword evidence="6 8" id="KW-0472">Membrane</keyword>
<keyword evidence="11" id="KW-1185">Reference proteome</keyword>
<comment type="caution">
    <text evidence="10">The sequence shown here is derived from an EMBL/GenBank/DDBJ whole genome shotgun (WGS) entry which is preliminary data.</text>
</comment>
<feature type="compositionally biased region" description="Low complexity" evidence="7">
    <location>
        <begin position="140"/>
        <end position="151"/>
    </location>
</feature>
<feature type="region of interest" description="Disordered" evidence="7">
    <location>
        <begin position="802"/>
        <end position="851"/>
    </location>
</feature>
<dbReference type="SUPFAM" id="SSF82866">
    <property type="entry name" value="Multidrug efflux transporter AcrB transmembrane domain"/>
    <property type="match status" value="2"/>
</dbReference>
<evidence type="ECO:0000313" key="11">
    <source>
        <dbReference type="Proteomes" id="UP001166784"/>
    </source>
</evidence>
<evidence type="ECO:0000256" key="8">
    <source>
        <dbReference type="SAM" id="Phobius"/>
    </source>
</evidence>
<dbReference type="Pfam" id="PF03176">
    <property type="entry name" value="MMPL"/>
    <property type="match status" value="2"/>
</dbReference>
<evidence type="ECO:0000256" key="2">
    <source>
        <dbReference type="ARBA" id="ARBA00010157"/>
    </source>
</evidence>
<feature type="transmembrane region" description="Helical" evidence="8">
    <location>
        <begin position="640"/>
        <end position="660"/>
    </location>
</feature>
<feature type="compositionally biased region" description="Low complexity" evidence="7">
    <location>
        <begin position="419"/>
        <end position="434"/>
    </location>
</feature>
<feature type="transmembrane region" description="Helical" evidence="8">
    <location>
        <begin position="454"/>
        <end position="475"/>
    </location>
</feature>
<sequence>MTALARWCLRRRLAVVLLWCAVLLGVGTSSLLSGASFSNQYDVPGTESGRANTLISESFPDRKGDSDTIVWHTGKGTDASTDDVRSPQVEKAMERTLDDIAELPGVGKVQSPYGAAAGDTGGSDARASDAGGTDSGGADGRNASGDAASAGGDRGGQSERISRDGRTAYATVTFDASVEKLDKKDVQRVVDTAQRAGEDVPGMDVEAGGPGIALTEKEDSHISEAVGIAVAAVVLLVAFGSLAAMSLPLVTALVSVGTATLGIGLLSHVMTVADFAPMLGTLIGLGVGIDYALFIVTRHRRGLKEGMSVEAAAERAVASAGRAVVFAGVTVCIALLGMLVLRLSFLNGVAVAASLTVVLAVLSSVTLVPALLGVIGKRALSGRERRRLAEHGPELPAELHREGEHSEDPDAEEPHGRGTDATGTEATGARKPGARARASVAARWSSFVARHPRLLGGIAALVMVVLAVPVSGLQLGTSDQGSNPRTTTTRQAYDLLADGFGPGTNGPLTLVGEIDDAKAKLDFEQLPEKLRDVEGVAHVSGSELNGNGGTGVITVVPDSAPQSERTSELVEDLRKDVLPEATGSSSLDVQVGGVTAAHDDFASVILGKLPLFVGVVVSLGCALLLVAFRSIGIPLKAALMNVMAVAAACGVVVAVFQWGWGSGLMGLGGSGPIEPFLPVIMVSVLFGLSMDYQVFLVSRMYEEWRLTGDNRRSVRVGLAETGRVINSAAVIMIAVFGAFVLSGDRIIAMFGIGLAAAVALDAFVLRTLLVPALMHMLGSANWWLPRWMERWLPRVSIEPEAVPEPVPGTEPETVHGTASGTVPDPVGAGLGGTVPAPRDGLSSDSQKRPLR</sequence>
<dbReference type="InterPro" id="IPR004869">
    <property type="entry name" value="MMPL_dom"/>
</dbReference>
<feature type="transmembrane region" description="Helical" evidence="8">
    <location>
        <begin position="722"/>
        <end position="741"/>
    </location>
</feature>
<dbReference type="PROSITE" id="PS50156">
    <property type="entry name" value="SSD"/>
    <property type="match status" value="1"/>
</dbReference>
<comment type="similarity">
    <text evidence="2">Belongs to the resistance-nodulation-cell division (RND) (TC 2.A.6) family. MmpL subfamily.</text>
</comment>
<evidence type="ECO:0000256" key="3">
    <source>
        <dbReference type="ARBA" id="ARBA00022475"/>
    </source>
</evidence>
<evidence type="ECO:0000256" key="5">
    <source>
        <dbReference type="ARBA" id="ARBA00022989"/>
    </source>
</evidence>
<evidence type="ECO:0000256" key="4">
    <source>
        <dbReference type="ARBA" id="ARBA00022692"/>
    </source>
</evidence>
<comment type="subcellular location">
    <subcellularLocation>
        <location evidence="1">Cell membrane</location>
        <topology evidence="1">Multi-pass membrane protein</topology>
    </subcellularLocation>
</comment>
<feature type="transmembrane region" description="Helical" evidence="8">
    <location>
        <begin position="249"/>
        <end position="269"/>
    </location>
</feature>
<feature type="compositionally biased region" description="Low complexity" evidence="7">
    <location>
        <begin position="114"/>
        <end position="132"/>
    </location>
</feature>
<keyword evidence="4 8" id="KW-0812">Transmembrane</keyword>
<dbReference type="InterPro" id="IPR050545">
    <property type="entry name" value="Mycobact_MmpL"/>
</dbReference>
<dbReference type="Gene3D" id="1.20.1640.10">
    <property type="entry name" value="Multidrug efflux transporter AcrB transmembrane domain"/>
    <property type="match status" value="2"/>
</dbReference>
<dbReference type="RefSeq" id="WP_241061679.1">
    <property type="nucleotide sequence ID" value="NZ_JAKWJU010000002.1"/>
</dbReference>
<dbReference type="EMBL" id="JAKWJU010000002">
    <property type="protein sequence ID" value="MCH6162776.1"/>
    <property type="molecule type" value="Genomic_DNA"/>
</dbReference>
<reference evidence="10" key="2">
    <citation type="journal article" date="2023" name="Int. J. Syst. Evol. Microbiol.">
        <title>Streptomyces marispadix sp. nov., isolated from marine beach sediment of the Northern Coast of Portugal.</title>
        <authorList>
            <person name="dos Santos J.D.N."/>
            <person name="Vitorino I.R."/>
            <person name="Kallscheuer N."/>
            <person name="Srivastava A."/>
            <person name="Krautwurst S."/>
            <person name="Marz M."/>
            <person name="Jogler C."/>
            <person name="Lobo Da Cunha A."/>
            <person name="Catita J."/>
            <person name="Goncalves H."/>
            <person name="Gonzalez I."/>
            <person name="Reyes F."/>
            <person name="Lage O.M."/>
        </authorList>
    </citation>
    <scope>NUCLEOTIDE SEQUENCE</scope>
    <source>
        <strain evidence="10">M600PL45_2</strain>
    </source>
</reference>
<name>A0ABS9T2M4_9ACTN</name>
<dbReference type="Proteomes" id="UP001166784">
    <property type="component" value="Unassembled WGS sequence"/>
</dbReference>
<keyword evidence="5 8" id="KW-1133">Transmembrane helix</keyword>
<organism evidence="10 11">
    <name type="scientific">Streptomyces marispadix</name>
    <dbReference type="NCBI Taxonomy" id="2922868"/>
    <lineage>
        <taxon>Bacteria</taxon>
        <taxon>Bacillati</taxon>
        <taxon>Actinomycetota</taxon>
        <taxon>Actinomycetes</taxon>
        <taxon>Kitasatosporales</taxon>
        <taxon>Streptomycetaceae</taxon>
        <taxon>Streptomyces</taxon>
    </lineage>
</organism>
<evidence type="ECO:0000256" key="6">
    <source>
        <dbReference type="ARBA" id="ARBA00023136"/>
    </source>
</evidence>
<dbReference type="PANTHER" id="PTHR33406">
    <property type="entry name" value="MEMBRANE PROTEIN MJ1562-RELATED"/>
    <property type="match status" value="1"/>
</dbReference>
<keyword evidence="3" id="KW-1003">Cell membrane</keyword>
<feature type="region of interest" description="Disordered" evidence="7">
    <location>
        <begin position="106"/>
        <end position="164"/>
    </location>
</feature>
<feature type="transmembrane region" description="Helical" evidence="8">
    <location>
        <begin position="747"/>
        <end position="769"/>
    </location>
</feature>
<evidence type="ECO:0000256" key="7">
    <source>
        <dbReference type="SAM" id="MobiDB-lite"/>
    </source>
</evidence>
<evidence type="ECO:0000256" key="1">
    <source>
        <dbReference type="ARBA" id="ARBA00004651"/>
    </source>
</evidence>
<feature type="transmembrane region" description="Helical" evidence="8">
    <location>
        <begin position="351"/>
        <end position="376"/>
    </location>
</feature>
<feature type="region of interest" description="Disordered" evidence="7">
    <location>
        <begin position="386"/>
        <end position="434"/>
    </location>
</feature>